<organism evidence="2 3">
    <name type="scientific">Helicobacter felis (strain ATCC 49179 / CCUG 28539 / NCTC 12436 / CS1)</name>
    <dbReference type="NCBI Taxonomy" id="936155"/>
    <lineage>
        <taxon>Bacteria</taxon>
        <taxon>Pseudomonadati</taxon>
        <taxon>Campylobacterota</taxon>
        <taxon>Epsilonproteobacteria</taxon>
        <taxon>Campylobacterales</taxon>
        <taxon>Helicobacteraceae</taxon>
        <taxon>Helicobacter</taxon>
    </lineage>
</organism>
<dbReference type="GeneID" id="36134181"/>
<dbReference type="PANTHER" id="PTHR37166:SF1">
    <property type="entry name" value="PROTEIN FLAG"/>
    <property type="match status" value="1"/>
</dbReference>
<accession>E7ADC2</accession>
<sequence length="123" mass="13977">MSGNIMGVSDVSNLNHFLSQSTPDNKHVSLQTNPSEHQKTEVESLKQELTERDLQKLSKELNEKMKRMHSDITFSYNEDIGGLVVTIKDDRGNRVIREIPPQAVIELSKKMRDIVGILFDKKG</sequence>
<dbReference type="Gene3D" id="3.30.160.170">
    <property type="entry name" value="FlaG-like"/>
    <property type="match status" value="1"/>
</dbReference>
<feature type="compositionally biased region" description="Polar residues" evidence="1">
    <location>
        <begin position="15"/>
        <end position="35"/>
    </location>
</feature>
<protein>
    <submittedName>
        <fullName evidence="2">Flagellar protein FlaG</fullName>
    </submittedName>
</protein>
<dbReference type="KEGG" id="hfe:HFELIS_10950"/>
<dbReference type="InterPro" id="IPR035924">
    <property type="entry name" value="FlaG-like_sf"/>
</dbReference>
<dbReference type="EMBL" id="FQ670179">
    <property type="protein sequence ID" value="CBY83179.1"/>
    <property type="molecule type" value="Genomic_DNA"/>
</dbReference>
<evidence type="ECO:0000256" key="1">
    <source>
        <dbReference type="SAM" id="MobiDB-lite"/>
    </source>
</evidence>
<dbReference type="eggNOG" id="COG1334">
    <property type="taxonomic scope" value="Bacteria"/>
</dbReference>
<keyword evidence="2" id="KW-0969">Cilium</keyword>
<keyword evidence="3" id="KW-1185">Reference proteome</keyword>
<dbReference type="STRING" id="936155.HFELIS_10950"/>
<dbReference type="AlphaFoldDB" id="E7ADC2"/>
<evidence type="ECO:0000313" key="2">
    <source>
        <dbReference type="EMBL" id="CBY83179.1"/>
    </source>
</evidence>
<proteinExistence type="predicted"/>
<feature type="region of interest" description="Disordered" evidence="1">
    <location>
        <begin position="15"/>
        <end position="39"/>
    </location>
</feature>
<reference evidence="2 3" key="1">
    <citation type="journal article" date="2011" name="Genome Biol. Evol.">
        <title>Comparative whole genome sequence analysis of the carcinogenic bacterial model pathogen Helicobacter felis.</title>
        <authorList>
            <person name="Arnold I.C."/>
            <person name="Zigova Z."/>
            <person name="Holden M."/>
            <person name="Lawley T.D."/>
            <person name="Rad R."/>
            <person name="Dougan G."/>
            <person name="Falkow S."/>
            <person name="Bentley S.D."/>
            <person name="Muller A."/>
        </authorList>
    </citation>
    <scope>NUCLEOTIDE SEQUENCE [LARGE SCALE GENOMIC DNA]</scope>
    <source>
        <strain evidence="3">ATCC 49179 / CCUG 28539 / NCTC 12436 / CS1</strain>
    </source>
</reference>
<dbReference type="Pfam" id="PF03646">
    <property type="entry name" value="FlaG"/>
    <property type="match status" value="1"/>
</dbReference>
<keyword evidence="2" id="KW-0282">Flagellum</keyword>
<dbReference type="InterPro" id="IPR005186">
    <property type="entry name" value="FlaG"/>
</dbReference>
<dbReference type="PANTHER" id="PTHR37166">
    <property type="entry name" value="PROTEIN FLAG"/>
    <property type="match status" value="1"/>
</dbReference>
<name>E7ADC2_HELFC</name>
<dbReference type="OrthoDB" id="5373092at2"/>
<dbReference type="HOGENOM" id="CLU_120910_6_1_7"/>
<dbReference type="Proteomes" id="UP000007934">
    <property type="component" value="Chromosome"/>
</dbReference>
<evidence type="ECO:0000313" key="3">
    <source>
        <dbReference type="Proteomes" id="UP000007934"/>
    </source>
</evidence>
<keyword evidence="2" id="KW-0966">Cell projection</keyword>
<dbReference type="SUPFAM" id="SSF160214">
    <property type="entry name" value="FlaG-like"/>
    <property type="match status" value="1"/>
</dbReference>
<dbReference type="RefSeq" id="WP_013469543.1">
    <property type="nucleotide sequence ID" value="NC_014810.2"/>
</dbReference>
<gene>
    <name evidence="2" type="ordered locus">Hfelis_10950</name>
</gene>